<name>A0A1Q5TM29_9EURO</name>
<dbReference type="GO" id="GO:0000030">
    <property type="term" value="F:mannosyltransferase activity"/>
    <property type="evidence" value="ECO:0007669"/>
    <property type="project" value="TreeGrafter"/>
</dbReference>
<evidence type="ECO:0000256" key="4">
    <source>
        <dbReference type="SAM" id="Phobius"/>
    </source>
</evidence>
<keyword evidence="2" id="KW-0808">Transferase</keyword>
<reference evidence="5 6" key="1">
    <citation type="submission" date="2016-10" db="EMBL/GenBank/DDBJ databases">
        <title>Genome sequence of the ascomycete fungus Penicillium subrubescens.</title>
        <authorList>
            <person name="De Vries R.P."/>
            <person name="Peng M."/>
            <person name="Dilokpimol A."/>
            <person name="Hilden K."/>
            <person name="Makela M.R."/>
            <person name="Grigoriev I."/>
            <person name="Riley R."/>
            <person name="Granchi Z."/>
        </authorList>
    </citation>
    <scope>NUCLEOTIDE SEQUENCE [LARGE SCALE GENOMIC DNA]</scope>
    <source>
        <strain evidence="5 6">CBS 132785</strain>
    </source>
</reference>
<dbReference type="Pfam" id="PF04488">
    <property type="entry name" value="Gly_transf_sug"/>
    <property type="match status" value="1"/>
</dbReference>
<dbReference type="SUPFAM" id="SSF53448">
    <property type="entry name" value="Nucleotide-diphospho-sugar transferases"/>
    <property type="match status" value="1"/>
</dbReference>
<dbReference type="AlphaFoldDB" id="A0A1Q5TM29"/>
<evidence type="ECO:0000256" key="3">
    <source>
        <dbReference type="SAM" id="MobiDB-lite"/>
    </source>
</evidence>
<dbReference type="InterPro" id="IPR051706">
    <property type="entry name" value="Glycosyltransferase_domain"/>
</dbReference>
<dbReference type="STRING" id="1316194.A0A1Q5TM29"/>
<dbReference type="OrthoDB" id="3647at2759"/>
<accession>A0A1Q5TM29</accession>
<comment type="similarity">
    <text evidence="1">Belongs to the glycosyltransferase 32 family.</text>
</comment>
<proteinExistence type="inferred from homology"/>
<feature type="compositionally biased region" description="Basic and acidic residues" evidence="3">
    <location>
        <begin position="26"/>
        <end position="42"/>
    </location>
</feature>
<feature type="region of interest" description="Disordered" evidence="3">
    <location>
        <begin position="26"/>
        <end position="45"/>
    </location>
</feature>
<dbReference type="PANTHER" id="PTHR32385:SF15">
    <property type="entry name" value="INOSITOL PHOSPHOCERAMIDE MANNOSYLTRANSFERASE 1"/>
    <property type="match status" value="1"/>
</dbReference>
<evidence type="ECO:0000313" key="6">
    <source>
        <dbReference type="Proteomes" id="UP000186955"/>
    </source>
</evidence>
<dbReference type="Proteomes" id="UP000186955">
    <property type="component" value="Unassembled WGS sequence"/>
</dbReference>
<keyword evidence="4" id="KW-0812">Transmembrane</keyword>
<keyword evidence="4" id="KW-0472">Membrane</keyword>
<dbReference type="EMBL" id="MNBE01000639">
    <property type="protein sequence ID" value="OKP01285.1"/>
    <property type="molecule type" value="Genomic_DNA"/>
</dbReference>
<protein>
    <submittedName>
        <fullName evidence="5">Mannosyl phosphorylinositol ceramide synthase CSH1</fullName>
    </submittedName>
</protein>
<dbReference type="GO" id="GO:0016020">
    <property type="term" value="C:membrane"/>
    <property type="evidence" value="ECO:0007669"/>
    <property type="project" value="GOC"/>
</dbReference>
<dbReference type="Gene3D" id="3.90.550.20">
    <property type="match status" value="1"/>
</dbReference>
<evidence type="ECO:0000256" key="2">
    <source>
        <dbReference type="ARBA" id="ARBA00022679"/>
    </source>
</evidence>
<organism evidence="5 6">
    <name type="scientific">Penicillium subrubescens</name>
    <dbReference type="NCBI Taxonomy" id="1316194"/>
    <lineage>
        <taxon>Eukaryota</taxon>
        <taxon>Fungi</taxon>
        <taxon>Dikarya</taxon>
        <taxon>Ascomycota</taxon>
        <taxon>Pezizomycotina</taxon>
        <taxon>Eurotiomycetes</taxon>
        <taxon>Eurotiomycetidae</taxon>
        <taxon>Eurotiales</taxon>
        <taxon>Aspergillaceae</taxon>
        <taxon>Penicillium</taxon>
    </lineage>
</organism>
<keyword evidence="6" id="KW-1185">Reference proteome</keyword>
<comment type="caution">
    <text evidence="5">The sequence shown here is derived from an EMBL/GenBank/DDBJ whole genome shotgun (WGS) entry which is preliminary data.</text>
</comment>
<gene>
    <name evidence="5" type="ORF">PENSUB_7275</name>
</gene>
<dbReference type="InterPro" id="IPR007577">
    <property type="entry name" value="GlycoTrfase_DXD_sugar-bd_CS"/>
</dbReference>
<dbReference type="InterPro" id="IPR029044">
    <property type="entry name" value="Nucleotide-diphossugar_trans"/>
</dbReference>
<evidence type="ECO:0000256" key="1">
    <source>
        <dbReference type="ARBA" id="ARBA00009003"/>
    </source>
</evidence>
<feature type="transmembrane region" description="Helical" evidence="4">
    <location>
        <begin position="330"/>
        <end position="355"/>
    </location>
</feature>
<evidence type="ECO:0000313" key="5">
    <source>
        <dbReference type="EMBL" id="OKP01285.1"/>
    </source>
</evidence>
<feature type="transmembrane region" description="Helical" evidence="4">
    <location>
        <begin position="51"/>
        <end position="72"/>
    </location>
</feature>
<dbReference type="GO" id="GO:0051999">
    <property type="term" value="P:mannosyl-inositol phosphorylceramide biosynthetic process"/>
    <property type="evidence" value="ECO:0007669"/>
    <property type="project" value="TreeGrafter"/>
</dbReference>
<sequence>MRPWQDLRWSLFPGFRPTYDKLHDEERLDHESDSGSNQRHESSCNAWPTKATGWLVLLVVNLAIVLLLLHTLEPLITLLRLNEQLFSPRVTLPSPSILSHGNGTARSSRIPLILHQTTATEEIPERWIQPQKSCKKAYSEFEYKLWTDESARNFLSEHYSWFIPLWDNYAFPIQRADSIRYFVLYHYGGIYLDMDTVCNNTLPLHRLGSPKVKDYALFKSTHPTGITNDLLVASARHPIYASAISKLPAYNALTRSWARLQPYCAIMISAGPLFLTMVVKDYLLESSALHSKAAGVVNQTELAPYITDLQSNSWHRADAQMLMWIGERPWLWFTMGTFVLLAGLYVVDRLLLLFYSHFRKVPSDIYGTKLDKEA</sequence>
<dbReference type="PANTHER" id="PTHR32385">
    <property type="entry name" value="MANNOSYL PHOSPHORYLINOSITOL CERAMIDE SYNTHASE"/>
    <property type="match status" value="1"/>
</dbReference>
<keyword evidence="4" id="KW-1133">Transmembrane helix</keyword>